<feature type="region of interest" description="Disordered" evidence="1">
    <location>
        <begin position="225"/>
        <end position="257"/>
    </location>
</feature>
<evidence type="ECO:0000256" key="1">
    <source>
        <dbReference type="SAM" id="MobiDB-lite"/>
    </source>
</evidence>
<feature type="compositionally biased region" description="Basic and acidic residues" evidence="1">
    <location>
        <begin position="191"/>
        <end position="206"/>
    </location>
</feature>
<name>A0A9W8WHV2_9HYPO</name>
<reference evidence="2" key="1">
    <citation type="submission" date="2022-10" db="EMBL/GenBank/DDBJ databases">
        <title>Tapping the CABI collections for fungal endophytes: first genome assemblies for Collariella, Neodidymelliopsis, Ascochyta clinopodiicola, Didymella pomorum, Didymosphaeria variabile, Neocosmospora piperis and Neocucurbitaria cava.</title>
        <authorList>
            <person name="Hill R."/>
        </authorList>
    </citation>
    <scope>NUCLEOTIDE SEQUENCE</scope>
    <source>
        <strain evidence="2">IMI 366586</strain>
    </source>
</reference>
<organism evidence="2 3">
    <name type="scientific">Fusarium piperis</name>
    <dbReference type="NCBI Taxonomy" id="1435070"/>
    <lineage>
        <taxon>Eukaryota</taxon>
        <taxon>Fungi</taxon>
        <taxon>Dikarya</taxon>
        <taxon>Ascomycota</taxon>
        <taxon>Pezizomycotina</taxon>
        <taxon>Sordariomycetes</taxon>
        <taxon>Hypocreomycetidae</taxon>
        <taxon>Hypocreales</taxon>
        <taxon>Nectriaceae</taxon>
        <taxon>Fusarium</taxon>
        <taxon>Fusarium solani species complex</taxon>
    </lineage>
</organism>
<sequence>MSSEPSNTAEGGHSDPAPMTTKAPSKGSTAADNLKATRLEEKRVIRCILPGAKNDTELYEKVIVHIKSSKICHPKRWRESGFVRNFIGWLAMSKQDVYPDLASLVAVLAILDCYSNNAQTKLRTELTQRRLREWAIRKLESGRASTEQVSPEAPQAPQKATEVKQETILPSIEMDEITPCASSTSAQGLKRQAEHPPTEHPPKRMVPDSNDEALAARVTRIEKALTAPQSLPAHRQGMSSRHFGTQTSPPPTESTVRLPSSVTEQLAKHSRALAEQGRALVEHGRALVDLPSTIRAIVRQETRDTVHQEIQRAIAPLSSDADAFQRSQGHGQPYTFIANQATPSYSFDNTDEFQMVEAPQGRSAGRSRFNSRFFQPGVFDFDLRR</sequence>
<gene>
    <name evidence="2" type="ORF">N0V84_003192</name>
</gene>
<feature type="compositionally biased region" description="Polar residues" evidence="1">
    <location>
        <begin position="22"/>
        <end position="31"/>
    </location>
</feature>
<dbReference type="Proteomes" id="UP001140502">
    <property type="component" value="Unassembled WGS sequence"/>
</dbReference>
<comment type="caution">
    <text evidence="2">The sequence shown here is derived from an EMBL/GenBank/DDBJ whole genome shotgun (WGS) entry which is preliminary data.</text>
</comment>
<dbReference type="AlphaFoldDB" id="A0A9W8WHV2"/>
<protein>
    <submittedName>
        <fullName evidence="2">Uncharacterized protein</fullName>
    </submittedName>
</protein>
<feature type="compositionally biased region" description="Polar residues" evidence="1">
    <location>
        <begin position="237"/>
        <end position="257"/>
    </location>
</feature>
<evidence type="ECO:0000313" key="2">
    <source>
        <dbReference type="EMBL" id="KAJ4326142.1"/>
    </source>
</evidence>
<feature type="region of interest" description="Disordered" evidence="1">
    <location>
        <begin position="142"/>
        <end position="164"/>
    </location>
</feature>
<feature type="region of interest" description="Disordered" evidence="1">
    <location>
        <begin position="1"/>
        <end position="34"/>
    </location>
</feature>
<evidence type="ECO:0000313" key="3">
    <source>
        <dbReference type="Proteomes" id="UP001140502"/>
    </source>
</evidence>
<proteinExistence type="predicted"/>
<accession>A0A9W8WHV2</accession>
<feature type="region of interest" description="Disordered" evidence="1">
    <location>
        <begin position="181"/>
        <end position="209"/>
    </location>
</feature>
<dbReference type="EMBL" id="JAPEUR010000044">
    <property type="protein sequence ID" value="KAJ4326142.1"/>
    <property type="molecule type" value="Genomic_DNA"/>
</dbReference>
<keyword evidence="3" id="KW-1185">Reference proteome</keyword>
<dbReference type="OrthoDB" id="5081908at2759"/>